<dbReference type="InterPro" id="IPR027417">
    <property type="entry name" value="P-loop_NTPase"/>
</dbReference>
<dbReference type="GO" id="GO:0016887">
    <property type="term" value="F:ATP hydrolysis activity"/>
    <property type="evidence" value="ECO:0007669"/>
    <property type="project" value="InterPro"/>
</dbReference>
<evidence type="ECO:0000313" key="3">
    <source>
        <dbReference type="Proteomes" id="UP000595095"/>
    </source>
</evidence>
<organism evidence="2 3">
    <name type="scientific">Salinimonas marina</name>
    <dbReference type="NCBI Taxonomy" id="2785918"/>
    <lineage>
        <taxon>Bacteria</taxon>
        <taxon>Pseudomonadati</taxon>
        <taxon>Pseudomonadota</taxon>
        <taxon>Gammaproteobacteria</taxon>
        <taxon>Alteromonadales</taxon>
        <taxon>Alteromonadaceae</taxon>
        <taxon>Alteromonas/Salinimonas group</taxon>
        <taxon>Salinimonas</taxon>
    </lineage>
</organism>
<proteinExistence type="predicted"/>
<dbReference type="InterPro" id="IPR003959">
    <property type="entry name" value="ATPase_AAA_core"/>
</dbReference>
<dbReference type="SUPFAM" id="SSF52540">
    <property type="entry name" value="P-loop containing nucleoside triphosphate hydrolases"/>
    <property type="match status" value="1"/>
</dbReference>
<dbReference type="GO" id="GO:0005524">
    <property type="term" value="F:ATP binding"/>
    <property type="evidence" value="ECO:0007669"/>
    <property type="project" value="InterPro"/>
</dbReference>
<evidence type="ECO:0000259" key="1">
    <source>
        <dbReference type="Pfam" id="PF00004"/>
    </source>
</evidence>
<feature type="domain" description="ATPase AAA-type core" evidence="1">
    <location>
        <begin position="27"/>
        <end position="148"/>
    </location>
</feature>
<dbReference type="AlphaFoldDB" id="A0A7S9E099"/>
<dbReference type="GO" id="GO:0051603">
    <property type="term" value="P:proteolysis involved in protein catabolic process"/>
    <property type="evidence" value="ECO:0007669"/>
    <property type="project" value="TreeGrafter"/>
</dbReference>
<sequence length="266" mass="29629">MFKHEKELKKVFEVFKGSEGNIRPHFILTGPSGSGKTYTVAKLCEDLQLNHLEINAAQLTKEGTSGNSLSKALAPLGDMPADKPTVCFVDEFDKLFISGNQNSDLAHETTNGVQNEFLKVLESETAAVYGPYAKYVNIPINHVLFIFAGAFNGEEGIDLDRLRELGMKTEFLGRVGLVFNTDKVPLESLLKAMRKSELMRMYLALFPKVKRQDVEAKVTEQMTEAYANNTLGFRAISTLLHRYFICGGTNQPKQEKPLFNTALELG</sequence>
<keyword evidence="3" id="KW-1185">Reference proteome</keyword>
<dbReference type="Pfam" id="PF00004">
    <property type="entry name" value="AAA"/>
    <property type="match status" value="1"/>
</dbReference>
<gene>
    <name evidence="2" type="ORF">IT774_07545</name>
</gene>
<protein>
    <submittedName>
        <fullName evidence="2">AAA family ATPase</fullName>
    </submittedName>
</protein>
<dbReference type="Proteomes" id="UP000595095">
    <property type="component" value="Chromosome"/>
</dbReference>
<reference evidence="2 3" key="1">
    <citation type="submission" date="2020-11" db="EMBL/GenBank/DDBJ databases">
        <title>Complete genome sequence for Salinimonas sp. strain G2-b.</title>
        <authorList>
            <person name="Park S.-J."/>
        </authorList>
    </citation>
    <scope>NUCLEOTIDE SEQUENCE [LARGE SCALE GENOMIC DNA]</scope>
    <source>
        <strain evidence="2 3">G2-b</strain>
    </source>
</reference>
<accession>A0A7S9E099</accession>
<dbReference type="KEGG" id="smaa:IT774_07545"/>
<dbReference type="InterPro" id="IPR050052">
    <property type="entry name" value="ATP-dep_Clp_protease_ClpX"/>
</dbReference>
<name>A0A7S9E099_9ALTE</name>
<dbReference type="Gene3D" id="3.40.50.300">
    <property type="entry name" value="P-loop containing nucleotide triphosphate hydrolases"/>
    <property type="match status" value="1"/>
</dbReference>
<dbReference type="EMBL" id="CP064795">
    <property type="protein sequence ID" value="QPG06948.1"/>
    <property type="molecule type" value="Genomic_DNA"/>
</dbReference>
<evidence type="ECO:0000313" key="2">
    <source>
        <dbReference type="EMBL" id="QPG06948.1"/>
    </source>
</evidence>
<dbReference type="RefSeq" id="WP_195812020.1">
    <property type="nucleotide sequence ID" value="NZ_CP064795.1"/>
</dbReference>
<dbReference type="PANTHER" id="PTHR48102">
    <property type="entry name" value="ATP-DEPENDENT CLP PROTEASE ATP-BINDING SUBUNIT CLPX-LIKE, MITOCHONDRIAL-RELATED"/>
    <property type="match status" value="1"/>
</dbReference>